<feature type="domain" description="Fe2OG dioxygenase" evidence="4">
    <location>
        <begin position="169"/>
        <end position="271"/>
    </location>
</feature>
<reference evidence="5 6" key="1">
    <citation type="submission" date="2023-12" db="EMBL/GenBank/DDBJ databases">
        <title>A high-quality genome assembly for Dillenia turbinata (Dilleniales).</title>
        <authorList>
            <person name="Chanderbali A."/>
        </authorList>
    </citation>
    <scope>NUCLEOTIDE SEQUENCE [LARGE SCALE GENOMIC DNA]</scope>
    <source>
        <strain evidence="5">LSX21</strain>
        <tissue evidence="5">Leaf</tissue>
    </source>
</reference>
<evidence type="ECO:0000313" key="6">
    <source>
        <dbReference type="Proteomes" id="UP001370490"/>
    </source>
</evidence>
<dbReference type="AlphaFoldDB" id="A0AAN8Z9P3"/>
<organism evidence="5 6">
    <name type="scientific">Dillenia turbinata</name>
    <dbReference type="NCBI Taxonomy" id="194707"/>
    <lineage>
        <taxon>Eukaryota</taxon>
        <taxon>Viridiplantae</taxon>
        <taxon>Streptophyta</taxon>
        <taxon>Embryophyta</taxon>
        <taxon>Tracheophyta</taxon>
        <taxon>Spermatophyta</taxon>
        <taxon>Magnoliopsida</taxon>
        <taxon>eudicotyledons</taxon>
        <taxon>Gunneridae</taxon>
        <taxon>Pentapetalae</taxon>
        <taxon>Dilleniales</taxon>
        <taxon>Dilleniaceae</taxon>
        <taxon>Dillenia</taxon>
    </lineage>
</organism>
<evidence type="ECO:0000256" key="2">
    <source>
        <dbReference type="ARBA" id="ARBA00023004"/>
    </source>
</evidence>
<dbReference type="PROSITE" id="PS51471">
    <property type="entry name" value="FE2OG_OXY"/>
    <property type="match status" value="1"/>
</dbReference>
<keyword evidence="1 3" id="KW-0479">Metal-binding</keyword>
<proteinExistence type="inferred from homology"/>
<dbReference type="Gene3D" id="2.60.120.330">
    <property type="entry name" value="B-lactam Antibiotic, Isopenicillin N Synthase, Chain"/>
    <property type="match status" value="1"/>
</dbReference>
<comment type="similarity">
    <text evidence="3">Belongs to the iron/ascorbate-dependent oxidoreductase family.</text>
</comment>
<feature type="non-terminal residue" evidence="5">
    <location>
        <position position="1"/>
    </location>
</feature>
<accession>A0AAN8Z9P3</accession>
<keyword evidence="2 3" id="KW-0408">Iron</keyword>
<keyword evidence="6" id="KW-1185">Reference proteome</keyword>
<dbReference type="InterPro" id="IPR044861">
    <property type="entry name" value="IPNS-like_FE2OG_OXY"/>
</dbReference>
<evidence type="ECO:0000259" key="4">
    <source>
        <dbReference type="PROSITE" id="PS51471"/>
    </source>
</evidence>
<dbReference type="EMBL" id="JBAMMX010000014">
    <property type="protein sequence ID" value="KAK6927450.1"/>
    <property type="molecule type" value="Genomic_DNA"/>
</dbReference>
<evidence type="ECO:0000313" key="5">
    <source>
        <dbReference type="EMBL" id="KAK6927450.1"/>
    </source>
</evidence>
<comment type="caution">
    <text evidence="5">The sequence shown here is derived from an EMBL/GenBank/DDBJ whole genome shotgun (WGS) entry which is preliminary data.</text>
</comment>
<dbReference type="PANTHER" id="PTHR47990">
    <property type="entry name" value="2-OXOGLUTARATE (2OG) AND FE(II)-DEPENDENT OXYGENASE SUPERFAMILY PROTEIN-RELATED"/>
    <property type="match status" value="1"/>
</dbReference>
<name>A0AAN8Z9P3_9MAGN</name>
<dbReference type="SUPFAM" id="SSF51197">
    <property type="entry name" value="Clavaminate synthase-like"/>
    <property type="match status" value="1"/>
</dbReference>
<evidence type="ECO:0000256" key="3">
    <source>
        <dbReference type="RuleBase" id="RU003682"/>
    </source>
</evidence>
<dbReference type="GO" id="GO:0051213">
    <property type="term" value="F:dioxygenase activity"/>
    <property type="evidence" value="ECO:0007669"/>
    <property type="project" value="UniProtKB-KW"/>
</dbReference>
<dbReference type="InterPro" id="IPR050231">
    <property type="entry name" value="Iron_ascorbate_oxido_reductase"/>
</dbReference>
<dbReference type="InterPro" id="IPR027443">
    <property type="entry name" value="IPNS-like_sf"/>
</dbReference>
<sequence length="341" mass="38644">FESIQTLPESHVWHDQSHEIQSSSIPIIDLHDPNVIKLIRNASESWGIFELIGHGIPLKLVKDVEEEARRLFSLPFQHKLKALRSANGATGYGIAKIFKFYPKLLWHEGFTIMGSPAADAVKLWPNHYMHFCDVMESYQKKMRAVADQLMLSLNIPREDVKWVTSSEEVASTALQLNSYPPCPNPSRALGLPPHTDTSLFTLLRQLGNTNGLQILKDGKWVMVAPVNAHALLVNIGDLLHLMSNGRFISVVHRAAVNLKGPRLSTAYFYIPPVEYELSPLCLQGLDQLPLYRSLKVKEYVALKARHFDKALSLVNENKVDDMTSWKMKIGGERKREEEYIN</sequence>
<dbReference type="InterPro" id="IPR005123">
    <property type="entry name" value="Oxoglu/Fe-dep_dioxygenase_dom"/>
</dbReference>
<evidence type="ECO:0000256" key="1">
    <source>
        <dbReference type="ARBA" id="ARBA00022723"/>
    </source>
</evidence>
<keyword evidence="5" id="KW-0223">Dioxygenase</keyword>
<dbReference type="Pfam" id="PF03171">
    <property type="entry name" value="2OG-FeII_Oxy"/>
    <property type="match status" value="1"/>
</dbReference>
<protein>
    <submittedName>
        <fullName evidence="5">Non-hem dioxygenase N-terminal domain</fullName>
    </submittedName>
</protein>
<dbReference type="Proteomes" id="UP001370490">
    <property type="component" value="Unassembled WGS sequence"/>
</dbReference>
<dbReference type="InterPro" id="IPR026992">
    <property type="entry name" value="DIOX_N"/>
</dbReference>
<gene>
    <name evidence="5" type="ORF">RJ641_006041</name>
</gene>
<keyword evidence="3" id="KW-0560">Oxidoreductase</keyword>
<dbReference type="Pfam" id="PF14226">
    <property type="entry name" value="DIOX_N"/>
    <property type="match status" value="1"/>
</dbReference>
<dbReference type="GO" id="GO:0046872">
    <property type="term" value="F:metal ion binding"/>
    <property type="evidence" value="ECO:0007669"/>
    <property type="project" value="UniProtKB-KW"/>
</dbReference>